<evidence type="ECO:0000256" key="4">
    <source>
        <dbReference type="ARBA" id="ARBA00022927"/>
    </source>
</evidence>
<dbReference type="Pfam" id="PF02416">
    <property type="entry name" value="TatA_B_E"/>
    <property type="match status" value="1"/>
</dbReference>
<keyword evidence="5" id="KW-1133">Transmembrane helix</keyword>
<dbReference type="Gene3D" id="1.20.5.3310">
    <property type="match status" value="1"/>
</dbReference>
<dbReference type="RefSeq" id="WP_150277606.1">
    <property type="nucleotide sequence ID" value="NZ_BMFF01000001.1"/>
</dbReference>
<sequence>MFDNGLSEWVLVLVVALLVLGPQKALVIVNMAGLMLGKAKAAMAQVQEQVARELPREELEVVQETVQELRRSNVKRKAIEVLGLEEKRADTVSASPSSVAVQHSLKELQLPGQLEHTRQSAEQSQPA</sequence>
<keyword evidence="7" id="KW-0472">Membrane</keyword>
<comment type="subcellular location">
    <subcellularLocation>
        <location evidence="1">Membrane</location>
        <topology evidence="1">Single-pass membrane protein</topology>
    </subcellularLocation>
</comment>
<dbReference type="PRINTS" id="PR01506">
    <property type="entry name" value="TATBPROTEIN"/>
</dbReference>
<name>A0ABQ1P0D8_9GAMM</name>
<proteinExistence type="predicted"/>
<gene>
    <name evidence="9" type="ORF">GCM10007418_02930</name>
</gene>
<evidence type="ECO:0000256" key="6">
    <source>
        <dbReference type="ARBA" id="ARBA00023010"/>
    </source>
</evidence>
<dbReference type="InterPro" id="IPR003369">
    <property type="entry name" value="TatA/B/E"/>
</dbReference>
<keyword evidence="6" id="KW-0811">Translocation</keyword>
<evidence type="ECO:0008006" key="11">
    <source>
        <dbReference type="Google" id="ProtNLM"/>
    </source>
</evidence>
<keyword evidence="4" id="KW-0653">Protein transport</keyword>
<evidence type="ECO:0000313" key="9">
    <source>
        <dbReference type="EMBL" id="GGC86584.1"/>
    </source>
</evidence>
<keyword evidence="2" id="KW-0813">Transport</keyword>
<evidence type="ECO:0000256" key="3">
    <source>
        <dbReference type="ARBA" id="ARBA00022692"/>
    </source>
</evidence>
<dbReference type="Proteomes" id="UP000638188">
    <property type="component" value="Unassembled WGS sequence"/>
</dbReference>
<organism evidence="9 10">
    <name type="scientific">Halopseudomonas salina</name>
    <dbReference type="NCBI Taxonomy" id="1323744"/>
    <lineage>
        <taxon>Bacteria</taxon>
        <taxon>Pseudomonadati</taxon>
        <taxon>Pseudomonadota</taxon>
        <taxon>Gammaproteobacteria</taxon>
        <taxon>Pseudomonadales</taxon>
        <taxon>Pseudomonadaceae</taxon>
        <taxon>Halopseudomonas</taxon>
    </lineage>
</organism>
<feature type="region of interest" description="Disordered" evidence="8">
    <location>
        <begin position="108"/>
        <end position="127"/>
    </location>
</feature>
<comment type="caution">
    <text evidence="9">The sequence shown here is derived from an EMBL/GenBank/DDBJ whole genome shotgun (WGS) entry which is preliminary data.</text>
</comment>
<accession>A0ABQ1P0D8</accession>
<reference evidence="10" key="1">
    <citation type="journal article" date="2019" name="Int. J. Syst. Evol. Microbiol.">
        <title>The Global Catalogue of Microorganisms (GCM) 10K type strain sequencing project: providing services to taxonomists for standard genome sequencing and annotation.</title>
        <authorList>
            <consortium name="The Broad Institute Genomics Platform"/>
            <consortium name="The Broad Institute Genome Sequencing Center for Infectious Disease"/>
            <person name="Wu L."/>
            <person name="Ma J."/>
        </authorList>
    </citation>
    <scope>NUCLEOTIDE SEQUENCE [LARGE SCALE GENOMIC DNA]</scope>
    <source>
        <strain evidence="10">CGMCC 1.12482</strain>
    </source>
</reference>
<evidence type="ECO:0000256" key="7">
    <source>
        <dbReference type="ARBA" id="ARBA00023136"/>
    </source>
</evidence>
<dbReference type="EMBL" id="BMFF01000001">
    <property type="protein sequence ID" value="GGC86584.1"/>
    <property type="molecule type" value="Genomic_DNA"/>
</dbReference>
<evidence type="ECO:0000256" key="5">
    <source>
        <dbReference type="ARBA" id="ARBA00022989"/>
    </source>
</evidence>
<protein>
    <recommendedName>
        <fullName evidence="11">Sec-independent protein translocase protein TatB</fullName>
    </recommendedName>
</protein>
<evidence type="ECO:0000256" key="8">
    <source>
        <dbReference type="SAM" id="MobiDB-lite"/>
    </source>
</evidence>
<evidence type="ECO:0000256" key="2">
    <source>
        <dbReference type="ARBA" id="ARBA00022448"/>
    </source>
</evidence>
<evidence type="ECO:0000313" key="10">
    <source>
        <dbReference type="Proteomes" id="UP000638188"/>
    </source>
</evidence>
<keyword evidence="3" id="KW-0812">Transmembrane</keyword>
<evidence type="ECO:0000256" key="1">
    <source>
        <dbReference type="ARBA" id="ARBA00004167"/>
    </source>
</evidence>
<keyword evidence="10" id="KW-1185">Reference proteome</keyword>